<feature type="compositionally biased region" description="Polar residues" evidence="4">
    <location>
        <begin position="101"/>
        <end position="116"/>
    </location>
</feature>
<gene>
    <name evidence="6" type="ORF">Pfra01_000436900</name>
</gene>
<dbReference type="PANTHER" id="PTHR23196:SF1">
    <property type="entry name" value="PAX-INTERACTING PROTEIN 1"/>
    <property type="match status" value="1"/>
</dbReference>
<dbReference type="SMART" id="SM00292">
    <property type="entry name" value="BRCT"/>
    <property type="match status" value="2"/>
</dbReference>
<feature type="region of interest" description="Disordered" evidence="4">
    <location>
        <begin position="1"/>
        <end position="22"/>
    </location>
</feature>
<dbReference type="Gene3D" id="3.40.50.10190">
    <property type="entry name" value="BRCT domain"/>
    <property type="match status" value="2"/>
</dbReference>
<sequence length="479" mass="52474">MENSDGDSDSDMSDDMLEQDGSIGGLSSIAALFQQKEKSQEVVNKWVYKPCTPFRPPPATRSESDGSGNETEIEGEPKEEFPTNDEATTTSGAPLRRAKSASYTKETAEKSISSAPEATIMRRSLSTPDRAPRLMLSSRSSKRNHREVSPERDLVMSKRSRQTKPRIPVSRMEHEVSRAAVDEVGDEPQHQKVMSNLDRKPVEDDAEASEIQVELTVADEVPSSHSTPRHKSSSPPSLSRQSATTSSRSATGSESTGSQAESGSVRVILTGLELTASIRKKIKSIAGAVYESNVERATHVIAPQNQLKRTVKLLCGISCCTHILGERWLNESARVGAAVDEQANCLRDEEAESKWQFDLRSTMYGVPMEQRQRLFAGLSVFITNHKSVLPPVKDMVKIVECAGGKASSKGKPGPNDVVITSEAALTVATVRKQLASANPERIYSPELILSGILQQRVELTQHRLELPSIGKTWATKRRK</sequence>
<organism evidence="6 7">
    <name type="scientific">Phytophthora fragariaefolia</name>
    <dbReference type="NCBI Taxonomy" id="1490495"/>
    <lineage>
        <taxon>Eukaryota</taxon>
        <taxon>Sar</taxon>
        <taxon>Stramenopiles</taxon>
        <taxon>Oomycota</taxon>
        <taxon>Peronosporomycetes</taxon>
        <taxon>Peronosporales</taxon>
        <taxon>Peronosporaceae</taxon>
        <taxon>Phytophthora</taxon>
    </lineage>
</organism>
<dbReference type="InterPro" id="IPR051579">
    <property type="entry name" value="DDR_Transcriptional_Reg"/>
</dbReference>
<dbReference type="CDD" id="cd18432">
    <property type="entry name" value="BRCT_PAXIP1_rpt6_like"/>
    <property type="match status" value="1"/>
</dbReference>
<evidence type="ECO:0000259" key="5">
    <source>
        <dbReference type="PROSITE" id="PS50172"/>
    </source>
</evidence>
<evidence type="ECO:0000256" key="4">
    <source>
        <dbReference type="SAM" id="MobiDB-lite"/>
    </source>
</evidence>
<keyword evidence="7" id="KW-1185">Reference proteome</keyword>
<keyword evidence="3" id="KW-0539">Nucleus</keyword>
<dbReference type="InterPro" id="IPR036420">
    <property type="entry name" value="BRCT_dom_sf"/>
</dbReference>
<feature type="compositionally biased region" description="Acidic residues" evidence="4">
    <location>
        <begin position="1"/>
        <end position="18"/>
    </location>
</feature>
<feature type="compositionally biased region" description="Basic and acidic residues" evidence="4">
    <location>
        <begin position="146"/>
        <end position="156"/>
    </location>
</feature>
<comment type="caution">
    <text evidence="6">The sequence shown here is derived from an EMBL/GenBank/DDBJ whole genome shotgun (WGS) entry which is preliminary data.</text>
</comment>
<feature type="region of interest" description="Disordered" evidence="4">
    <location>
        <begin position="42"/>
        <end position="262"/>
    </location>
</feature>
<protein>
    <submittedName>
        <fullName evidence="6">Unnamed protein product</fullName>
    </submittedName>
</protein>
<feature type="domain" description="BRCT" evidence="5">
    <location>
        <begin position="370"/>
        <end position="465"/>
    </location>
</feature>
<dbReference type="GO" id="GO:0005634">
    <property type="term" value="C:nucleus"/>
    <property type="evidence" value="ECO:0007669"/>
    <property type="project" value="UniProtKB-SubCell"/>
</dbReference>
<dbReference type="AlphaFoldDB" id="A0A9W6U2E2"/>
<dbReference type="SUPFAM" id="SSF52113">
    <property type="entry name" value="BRCT domain"/>
    <property type="match status" value="1"/>
</dbReference>
<dbReference type="Proteomes" id="UP001165121">
    <property type="component" value="Unassembled WGS sequence"/>
</dbReference>
<evidence type="ECO:0000313" key="6">
    <source>
        <dbReference type="EMBL" id="GMF25026.1"/>
    </source>
</evidence>
<comment type="subcellular location">
    <subcellularLocation>
        <location evidence="1">Nucleus</location>
    </subcellularLocation>
</comment>
<dbReference type="EMBL" id="BSXT01000346">
    <property type="protein sequence ID" value="GMF25026.1"/>
    <property type="molecule type" value="Genomic_DNA"/>
</dbReference>
<proteinExistence type="predicted"/>
<dbReference type="PROSITE" id="PS50172">
    <property type="entry name" value="BRCT"/>
    <property type="match status" value="2"/>
</dbReference>
<dbReference type="InterPro" id="IPR001357">
    <property type="entry name" value="BRCT_dom"/>
</dbReference>
<feature type="compositionally biased region" description="Basic and acidic residues" evidence="4">
    <location>
        <begin position="171"/>
        <end position="181"/>
    </location>
</feature>
<dbReference type="Pfam" id="PF16770">
    <property type="entry name" value="RTT107_BRCT_5"/>
    <property type="match status" value="1"/>
</dbReference>
<dbReference type="GO" id="GO:0006974">
    <property type="term" value="P:DNA damage response"/>
    <property type="evidence" value="ECO:0007669"/>
    <property type="project" value="UniProtKB-KW"/>
</dbReference>
<name>A0A9W6U2E2_9STRA</name>
<dbReference type="OrthoDB" id="342264at2759"/>
<dbReference type="PANTHER" id="PTHR23196">
    <property type="entry name" value="PAX TRANSCRIPTION ACTIVATION DOMAIN INTERACTING PROTEIN"/>
    <property type="match status" value="1"/>
</dbReference>
<evidence type="ECO:0000256" key="1">
    <source>
        <dbReference type="ARBA" id="ARBA00004123"/>
    </source>
</evidence>
<evidence type="ECO:0000256" key="3">
    <source>
        <dbReference type="ARBA" id="ARBA00023242"/>
    </source>
</evidence>
<keyword evidence="2" id="KW-0227">DNA damage</keyword>
<evidence type="ECO:0000313" key="7">
    <source>
        <dbReference type="Proteomes" id="UP001165121"/>
    </source>
</evidence>
<dbReference type="Pfam" id="PF16589">
    <property type="entry name" value="BRCT_2"/>
    <property type="match status" value="1"/>
</dbReference>
<feature type="compositionally biased region" description="Low complexity" evidence="4">
    <location>
        <begin position="233"/>
        <end position="258"/>
    </location>
</feature>
<reference evidence="6" key="1">
    <citation type="submission" date="2023-04" db="EMBL/GenBank/DDBJ databases">
        <title>Phytophthora fragariaefolia NBRC 109709.</title>
        <authorList>
            <person name="Ichikawa N."/>
            <person name="Sato H."/>
            <person name="Tonouchi N."/>
        </authorList>
    </citation>
    <scope>NUCLEOTIDE SEQUENCE</scope>
    <source>
        <strain evidence="6">NBRC 109709</strain>
    </source>
</reference>
<evidence type="ECO:0000256" key="2">
    <source>
        <dbReference type="ARBA" id="ARBA00022763"/>
    </source>
</evidence>
<accession>A0A9W6U2E2</accession>
<feature type="domain" description="BRCT" evidence="5">
    <location>
        <begin position="264"/>
        <end position="346"/>
    </location>
</feature>